<evidence type="ECO:0000256" key="2">
    <source>
        <dbReference type="ARBA" id="ARBA00022690"/>
    </source>
</evidence>
<dbReference type="OrthoDB" id="9998011at2759"/>
<evidence type="ECO:0000259" key="8">
    <source>
        <dbReference type="SMART" id="SM01361"/>
    </source>
</evidence>
<accession>A0A9P0AZT1</accession>
<dbReference type="SMART" id="SM01361">
    <property type="entry name" value="A2M_recep"/>
    <property type="match status" value="1"/>
</dbReference>
<comment type="similarity">
    <text evidence="1">Belongs to the protease inhibitor I39 (alpha-2-macroglobulin) family.</text>
</comment>
<dbReference type="InterPro" id="IPR050473">
    <property type="entry name" value="A2M/Complement_sys"/>
</dbReference>
<dbReference type="InterPro" id="IPR013783">
    <property type="entry name" value="Ig-like_fold"/>
</dbReference>
<evidence type="ECO:0000256" key="3">
    <source>
        <dbReference type="ARBA" id="ARBA00022900"/>
    </source>
</evidence>
<dbReference type="InterPro" id="IPR002890">
    <property type="entry name" value="MG2"/>
</dbReference>
<dbReference type="InterPro" id="IPR001599">
    <property type="entry name" value="Macroglobln_a2"/>
</dbReference>
<dbReference type="SUPFAM" id="SSF49410">
    <property type="entry name" value="Alpha-macroglobulin receptor domain"/>
    <property type="match status" value="1"/>
</dbReference>
<dbReference type="Gene3D" id="2.20.130.20">
    <property type="match status" value="1"/>
</dbReference>
<feature type="signal peptide" evidence="5">
    <location>
        <begin position="1"/>
        <end position="15"/>
    </location>
</feature>
<keyword evidence="5" id="KW-0732">Signal</keyword>
<dbReference type="Pfam" id="PF01835">
    <property type="entry name" value="MG2"/>
    <property type="match status" value="1"/>
</dbReference>
<evidence type="ECO:0000256" key="1">
    <source>
        <dbReference type="ARBA" id="ARBA00010952"/>
    </source>
</evidence>
<dbReference type="SMART" id="SM01359">
    <property type="entry name" value="A2M_N_2"/>
    <property type="match status" value="1"/>
</dbReference>
<evidence type="ECO:0000313" key="9">
    <source>
        <dbReference type="EMBL" id="CAH0550920.1"/>
    </source>
</evidence>
<dbReference type="InterPro" id="IPR041555">
    <property type="entry name" value="MG3"/>
</dbReference>
<protein>
    <submittedName>
        <fullName evidence="9">Uncharacterized protein</fullName>
    </submittedName>
</protein>
<keyword evidence="3" id="KW-0722">Serine protease inhibitor</keyword>
<proteinExistence type="inferred from homology"/>
<dbReference type="Proteomes" id="UP001154078">
    <property type="component" value="Chromosome 2"/>
</dbReference>
<reference evidence="9" key="1">
    <citation type="submission" date="2021-12" db="EMBL/GenBank/DDBJ databases">
        <authorList>
            <person name="King R."/>
        </authorList>
    </citation>
    <scope>NUCLEOTIDE SEQUENCE</scope>
</reference>
<dbReference type="Pfam" id="PF07678">
    <property type="entry name" value="TED_complement"/>
    <property type="match status" value="1"/>
</dbReference>
<dbReference type="Pfam" id="PF17791">
    <property type="entry name" value="MG3"/>
    <property type="match status" value="1"/>
</dbReference>
<dbReference type="InterPro" id="IPR009048">
    <property type="entry name" value="A-macroglobulin_rcpt-bd"/>
</dbReference>
<dbReference type="PANTHER" id="PTHR11412:SF171">
    <property type="entry name" value="PREGNANCY ZONE PROTEIN-LIKE PROTEIN"/>
    <property type="match status" value="1"/>
</dbReference>
<dbReference type="InterPro" id="IPR011626">
    <property type="entry name" value="Alpha-macroglobulin_TED"/>
</dbReference>
<dbReference type="Pfam" id="PF07703">
    <property type="entry name" value="A2M_BRD"/>
    <property type="match status" value="1"/>
</dbReference>
<dbReference type="InterPro" id="IPR008930">
    <property type="entry name" value="Terpenoid_cyclase/PrenylTrfase"/>
</dbReference>
<dbReference type="EMBL" id="OV121133">
    <property type="protein sequence ID" value="CAH0550920.1"/>
    <property type="molecule type" value="Genomic_DNA"/>
</dbReference>
<feature type="domain" description="Alpha-2-macroglobulin" evidence="7">
    <location>
        <begin position="738"/>
        <end position="828"/>
    </location>
</feature>
<evidence type="ECO:0000256" key="4">
    <source>
        <dbReference type="ARBA" id="ARBA00023157"/>
    </source>
</evidence>
<name>A0A9P0AZT1_BRAAE</name>
<dbReference type="SMART" id="SM01360">
    <property type="entry name" value="A2M"/>
    <property type="match status" value="1"/>
</dbReference>
<evidence type="ECO:0000256" key="5">
    <source>
        <dbReference type="SAM" id="SignalP"/>
    </source>
</evidence>
<dbReference type="Gene3D" id="2.60.40.1940">
    <property type="match status" value="1"/>
</dbReference>
<dbReference type="InterPro" id="IPR036595">
    <property type="entry name" value="A-macroglobulin_rcpt-bd_sf"/>
</dbReference>
<dbReference type="InterPro" id="IPR014756">
    <property type="entry name" value="Ig_E-set"/>
</dbReference>
<dbReference type="SUPFAM" id="SSF81296">
    <property type="entry name" value="E set domains"/>
    <property type="match status" value="1"/>
</dbReference>
<feature type="domain" description="Alpha-macroglobulin receptor-binding" evidence="8">
    <location>
        <begin position="1346"/>
        <end position="1436"/>
    </location>
</feature>
<keyword evidence="10" id="KW-1185">Reference proteome</keyword>
<dbReference type="Gene3D" id="1.50.10.20">
    <property type="match status" value="1"/>
</dbReference>
<dbReference type="PANTHER" id="PTHR11412">
    <property type="entry name" value="MACROGLOBULIN / COMPLEMENT"/>
    <property type="match status" value="1"/>
</dbReference>
<feature type="chain" id="PRO_5040284630" evidence="5">
    <location>
        <begin position="16"/>
        <end position="1574"/>
    </location>
</feature>
<dbReference type="Gene3D" id="2.60.40.690">
    <property type="entry name" value="Alpha-macroglobulin, receptor-binding domain"/>
    <property type="match status" value="1"/>
</dbReference>
<keyword evidence="4" id="KW-1015">Disulfide bond</keyword>
<evidence type="ECO:0000259" key="6">
    <source>
        <dbReference type="SMART" id="SM01359"/>
    </source>
</evidence>
<dbReference type="GO" id="GO:0005615">
    <property type="term" value="C:extracellular space"/>
    <property type="evidence" value="ECO:0007669"/>
    <property type="project" value="InterPro"/>
</dbReference>
<evidence type="ECO:0000313" key="10">
    <source>
        <dbReference type="Proteomes" id="UP001154078"/>
    </source>
</evidence>
<dbReference type="InterPro" id="IPR011625">
    <property type="entry name" value="A2M_N_BRD"/>
</dbReference>
<dbReference type="Gene3D" id="2.60.40.10">
    <property type="entry name" value="Immunoglobulins"/>
    <property type="match status" value="1"/>
</dbReference>
<sequence length="1574" mass="180579">MNIILWFLFINFVFCEERFSEKERGFLLSLPKTLINGKNETVCLSLHLINFPCWAIIELKWKNSTIRTFKTLKTDQECFSLHVPFFPIDEPQFVKIKTTIKTNYQFISARNQDPILLYPSKPNKTFIQTDRYSYKPGDTLKIRIITLNNDLIALNETLPEVKLKNPMDVTVAVWENLSSEFGLIQLEYSIVQESITGKWSIEANSETTNFEIDKYVLPKFDVKVFHPRVIYYEVNQMIVKVCAKYSYGKPVNGYGLIKVMDSQSNMATLYKRNRLTDGCTNFLLSNYELNLENIPKLNPYDPKIYVHITATVTEDGTSRIQMSMVKTLVALKPYGIKLIGEYVFLPGMPYKGKLQLINIHVDPKEDVFEICYSFAINKSWNYVDEQCSNFTIDKERSIDFNILPLQSKVVHINLSARSLNYINILDNLLVLRQYSSSNRYFHIENVSNDFKCNKNQNFIITLRRDKFTTRETIKFYYIIKSKQQLNKIGKYVYVVDTAVNASSSYLKNVIGNKHKYSKNGILNTAEFTLDFDLNSPILTSYQLLVYFVTKGGETIASMKNVDIEPCFKNKVTAHWLQNRMYPGSIATLNLKSNSDSLCSISSVDKSVFFMSNPHLKLDEHFLVKPFMKERDFAPTSRKICIPPTKKLQRTVSYLKKDDLKEHHNRTKRFVYSFAEDFDTFDIFNKFGTIVITNLKTVTKPCYTGPVLPNEFNLIPENTKYDDQNEEKGLPIRSFFPETWLWDLVKVEKGVTKELERFLPHSITTWVTNVMCVSPINGVGFSKEFEITAFQPFFVDVTVPYSIKQDESFYLYVNLFNYLNYSLPIQLKIDFSKNLELGQISNSNLSVCLQDNGTSAHLFHLKGLQSGQAKITVYAEIDTGYPRNCGPESVVNKRDVVQKSFIIEPEGYPIKVTKSAILCSSGENNISWEISVPEDIVPNTDKAHLVFNGDLLGCTIENIENLLSIPTGCGEQIMASVAPNLYILRYLEATNKLTTALKAKIIKNLKIGYQRILNYCHKDGSFSAFGYHDPSGSMFLTAFVVRTLKEAKNYIYVDQRILDRALHWIYKHQLENGCFNAMLHVFQDMGGASTENSTATLTAYVMLTLEEANVNIPSDVKKNAKYCIRSLENPDKYSLAISCYALFKVNWFSEASRMLKRLMLMSNQQQNLIWWSNKDSADLTATDLEITGYVLLSLLHRNTSENLANAHSVVRWLTSKQGPRGGFKTTQDTVVVLDALSKYATILNEKRLNAQVQVYTNKKDFKFLIRKEDKMKSKRILLGETNDNIQINVTGDGCILAQLILSHYIKTIKKSDAFKLDLDIAPVSTTDPCSITSFSPCVAYTGPDTQSNMAVLEVSLPSGYTADRSSLYKLVDVQGETRIKMFEEVKNQVVLYFTKLNNEQVCFTFNINENSVVETRKDSVIKLYDYYKPEYENVQLYQMNKDCSLKNKRLPALENSHRLINFTNDIIDGEPTTNKTFANDSNEQTNISEDVNITFVKDFSNENMQPKIIKRDIRKENINNNLLRIKRQLKTDKLGLNSDFVDMDMEMATPNGMEGTKPIYVKPGQQLLENIRKEP</sequence>
<dbReference type="InterPro" id="IPR047565">
    <property type="entry name" value="Alpha-macroglob_thiol-ester_cl"/>
</dbReference>
<feature type="domain" description="Alpha-2-macroglobulin bait region" evidence="6">
    <location>
        <begin position="441"/>
        <end position="610"/>
    </location>
</feature>
<dbReference type="SUPFAM" id="SSF48239">
    <property type="entry name" value="Terpenoid cyclases/Protein prenyltransferases"/>
    <property type="match status" value="1"/>
</dbReference>
<dbReference type="Pfam" id="PF07677">
    <property type="entry name" value="A2M_recep"/>
    <property type="match status" value="1"/>
</dbReference>
<dbReference type="Gene3D" id="2.60.120.1540">
    <property type="match status" value="1"/>
</dbReference>
<dbReference type="GO" id="GO:0004867">
    <property type="term" value="F:serine-type endopeptidase inhibitor activity"/>
    <property type="evidence" value="ECO:0007669"/>
    <property type="project" value="UniProtKB-KW"/>
</dbReference>
<dbReference type="InterPro" id="IPR019742">
    <property type="entry name" value="MacrogloblnA2_CS"/>
</dbReference>
<dbReference type="PROSITE" id="PS00477">
    <property type="entry name" value="ALPHA_2_MACROGLOBULIN"/>
    <property type="match status" value="1"/>
</dbReference>
<dbReference type="Gene3D" id="2.60.40.1930">
    <property type="match status" value="2"/>
</dbReference>
<gene>
    <name evidence="9" type="ORF">MELIAE_LOCUS3628</name>
</gene>
<dbReference type="Pfam" id="PF00207">
    <property type="entry name" value="A2M"/>
    <property type="match status" value="1"/>
</dbReference>
<organism evidence="9 10">
    <name type="scientific">Brassicogethes aeneus</name>
    <name type="common">Rape pollen beetle</name>
    <name type="synonym">Meligethes aeneus</name>
    <dbReference type="NCBI Taxonomy" id="1431903"/>
    <lineage>
        <taxon>Eukaryota</taxon>
        <taxon>Metazoa</taxon>
        <taxon>Ecdysozoa</taxon>
        <taxon>Arthropoda</taxon>
        <taxon>Hexapoda</taxon>
        <taxon>Insecta</taxon>
        <taxon>Pterygota</taxon>
        <taxon>Neoptera</taxon>
        <taxon>Endopterygota</taxon>
        <taxon>Coleoptera</taxon>
        <taxon>Polyphaga</taxon>
        <taxon>Cucujiformia</taxon>
        <taxon>Nitidulidae</taxon>
        <taxon>Meligethinae</taxon>
        <taxon>Brassicogethes</taxon>
    </lineage>
</organism>
<evidence type="ECO:0000259" key="7">
    <source>
        <dbReference type="SMART" id="SM01360"/>
    </source>
</evidence>
<dbReference type="SMART" id="SM01419">
    <property type="entry name" value="Thiol-ester_cl"/>
    <property type="match status" value="1"/>
</dbReference>
<keyword evidence="2" id="KW-0646">Protease inhibitor</keyword>